<feature type="domain" description="Trs120/TRAPPC9 first Ig-like" evidence="6">
    <location>
        <begin position="821"/>
        <end position="921"/>
    </location>
</feature>
<dbReference type="Pfam" id="PF26283">
    <property type="entry name" value="Ig_TRAPPC9-Trs120_4th"/>
    <property type="match status" value="1"/>
</dbReference>
<dbReference type="Pfam" id="PF26251">
    <property type="entry name" value="TPR_TRAPPC9-Trs120"/>
    <property type="match status" value="1"/>
</dbReference>
<feature type="region of interest" description="Disordered" evidence="3">
    <location>
        <begin position="997"/>
        <end position="1018"/>
    </location>
</feature>
<keyword evidence="10" id="KW-1185">Reference proteome</keyword>
<dbReference type="InterPro" id="IPR058565">
    <property type="entry name" value="Ig_TRAPPC9_Trs120_1st"/>
</dbReference>
<evidence type="ECO:0000256" key="3">
    <source>
        <dbReference type="SAM" id="MobiDB-lite"/>
    </source>
</evidence>
<dbReference type="Pfam" id="PF26282">
    <property type="entry name" value="Ig_TRAPPC9-Trs120_3rd"/>
    <property type="match status" value="1"/>
</dbReference>
<feature type="domain" description="Trs120/TRAPPC9 TPR region" evidence="5">
    <location>
        <begin position="480"/>
        <end position="807"/>
    </location>
</feature>
<feature type="domain" description="Trs120/TRAPPC9 fourth Ig-like" evidence="8">
    <location>
        <begin position="1195"/>
        <end position="1333"/>
    </location>
</feature>
<evidence type="ECO:0000313" key="9">
    <source>
        <dbReference type="EMBL" id="SLM38859.1"/>
    </source>
</evidence>
<reference evidence="10" key="1">
    <citation type="submission" date="2017-03" db="EMBL/GenBank/DDBJ databases">
        <authorList>
            <person name="Sharma R."/>
            <person name="Thines M."/>
        </authorList>
    </citation>
    <scope>NUCLEOTIDE SEQUENCE [LARGE SCALE GENOMIC DNA]</scope>
</reference>
<dbReference type="InterPro" id="IPR058563">
    <property type="entry name" value="Trs120_TRAPPC9_N"/>
</dbReference>
<dbReference type="PANTHER" id="PTHR21512:SF5">
    <property type="entry name" value="TRAFFICKING PROTEIN PARTICLE COMPLEX SUBUNIT 9"/>
    <property type="match status" value="1"/>
</dbReference>
<dbReference type="GO" id="GO:0005802">
    <property type="term" value="C:trans-Golgi network"/>
    <property type="evidence" value="ECO:0007669"/>
    <property type="project" value="TreeGrafter"/>
</dbReference>
<dbReference type="EMBL" id="FWEW01003046">
    <property type="protein sequence ID" value="SLM38859.1"/>
    <property type="molecule type" value="Genomic_DNA"/>
</dbReference>
<evidence type="ECO:0000259" key="5">
    <source>
        <dbReference type="Pfam" id="PF26251"/>
    </source>
</evidence>
<name>A0A1W5D7I5_9LECA</name>
<evidence type="ECO:0000256" key="2">
    <source>
        <dbReference type="ARBA" id="ARBA00023034"/>
    </source>
</evidence>
<feature type="compositionally biased region" description="Polar residues" evidence="3">
    <location>
        <begin position="300"/>
        <end position="316"/>
    </location>
</feature>
<dbReference type="InterPro" id="IPR058564">
    <property type="entry name" value="TPR_TRAPPC9_Trs120"/>
</dbReference>
<keyword evidence="2" id="KW-0333">Golgi apparatus</keyword>
<proteinExistence type="predicted"/>
<evidence type="ECO:0000259" key="7">
    <source>
        <dbReference type="Pfam" id="PF26282"/>
    </source>
</evidence>
<organism evidence="9 10">
    <name type="scientific">Lasallia pustulata</name>
    <dbReference type="NCBI Taxonomy" id="136370"/>
    <lineage>
        <taxon>Eukaryota</taxon>
        <taxon>Fungi</taxon>
        <taxon>Dikarya</taxon>
        <taxon>Ascomycota</taxon>
        <taxon>Pezizomycotina</taxon>
        <taxon>Lecanoromycetes</taxon>
        <taxon>OSLEUM clade</taxon>
        <taxon>Umbilicariomycetidae</taxon>
        <taxon>Umbilicariales</taxon>
        <taxon>Umbilicariaceae</taxon>
        <taxon>Lasallia</taxon>
    </lineage>
</organism>
<sequence>MALDPLSPTAPARVRCLLLPYGRIKRFRFLGFIGRLQQENVVRLGDVSPDGRPHRTMFSPLAFPSGLVIYDLSTSEPLPSHLALAPFEIFRQPLVIVGIIDGEDLNYSLGSGSAMKNGLPVMKTRDNKLSDGCYEQLAEGLDQLRERYTNALVHQILVFDHKTSATPLPEGVAAVPSPQDSRTTTIKTVMCDLTSLLLAEMTSYAKSLQALSTIDSPKAALDDRMLNGSPSGSAATIDGYSRQIVRTSASIGARPLSPHNASANGQYRMSMPAHLPSTETQLSSRSASPTSGARTPPATFENSSRANSARVQSSDYNGKRQISRDRIPVQGFGPGSIGERQRNRGKGRVGVVIGSLYLLAGRWPDAIKELVESASVVKAHSDHLWHAKALDYILVCLLMLGWAGMDFQVNTSQALTYAPLQVGLVSAKKVQIPHICYPIADKSNPTPTKLSNHAHTGSMPDLTFFGPPNAANCLASLQSLTNLLPDLVNNILNLYNRANTFTEDRLPHLAFSETTIRLAKLLTVIRLAHGQLEDDGLQQLVLNSRHSQGLSAASEQPNTFPSKAEITAFLFRGFPSPSETLLPVVERTIILAGIAAVLSELGYQRKKALVLKELITALLPSLVQARKEGAAAMGVHPAASLAALNAISSVDGSEISRKQQPEADHGILGFLTLLCSTYGVVVSEPFQLDGTQPLPHGNDGKEYPPISTGNSDSNDAVTARIAQNAATRSGGSQYLKLNVLHSCISLCEALPDLDGVLRFSSDLLRTAGSGIAPDSDSSEGAPTIPAEDQLRLANNLSRTFNTARQLGYKDLTAEYWDEFLVRGVEVEQPARFKRPTLHAKAELEAAETSMIGNKSSPFIYNPFLKKPTSTAIEPLLVVGEEAVFGVTLQNLYDFNVEVEELRLECTGVPMDFEAQSQEVTLEIEALGKPGLSSSTVQVDYGHLGVPKSDITTRFYTRQVSWQVTVTVNASADLVRNDLLPFTGDFAWSNQVRQKLPEGSIEGAAHHRRRRTSSRVGDSGDAGFQALLRRLGLGSHGDDHCLLLLDIRNAWPNPLSVSVQVRESLGKDQSPGDPWKRAYTVHEILQPGHTSRLVLLLPRIYISNPYAPIPSPDPSKQRQYVVSASKTSPETELASRSTFWYRSEILKHVRGSWVDESSGRKGDIELRGMRLSTRMVDAVKLEDISIATTISHITSSATPPIRQTGRSTFIVPIDTFLTLTTALKNRTSSPIHPLLRLQPSLRNQPHNIALDLTKKFAWNGTLQRALPVLGAGEEKEVRIEFCVLCAGDFEVGACVEEVRVLKALPTENLDGGGAAEDLGGLTVLRRSERRHTSSRLTFHNHARMCFSQITAPADLATKPDPLQRLPTEIRLMIFTEVLFNPAADVILGNDEFEQVRPRQVFPEVLRTCHQYYHEGRDLLYLNKMTFVREGWELLRVAKPLGVLSCCTRRCHRYGELPMLRCVRFLLGDNSNCIEGNFYTRMFWHTLNEVSKRIGINGRIKIGFLIIDMAMHCWGAKNTPFLFCTALQKIDLRRELRFTGIGYFHQALTEDPGNMEATLCAGKPQIRVSKPIVDLVEFLNWFAGAPALLTSENVEDWPLTIRKNMTTMTVNAAGNGVIVPDNYFVRYYSAYYRNGRLHAMAQVLDRPPLVLMVTRVLRERVCPAGGQNQQMAATDSDGRDQVLQYIAYPAIAQ</sequence>
<accession>A0A1W5D7I5</accession>
<comment type="subcellular location">
    <subcellularLocation>
        <location evidence="1">Golgi apparatus</location>
    </subcellularLocation>
</comment>
<dbReference type="InterPro" id="IPR013935">
    <property type="entry name" value="Trs120_TRAPPC9"/>
</dbReference>
<dbReference type="PANTHER" id="PTHR21512">
    <property type="entry name" value="TRAFFICKING PROTEIN PARTICLE COMPLEX SUBUNIT 9"/>
    <property type="match status" value="1"/>
</dbReference>
<protein>
    <submittedName>
        <fullName evidence="9">TRAPP II complex, Trs120</fullName>
    </submittedName>
</protein>
<evidence type="ECO:0000313" key="10">
    <source>
        <dbReference type="Proteomes" id="UP000192927"/>
    </source>
</evidence>
<dbReference type="Pfam" id="PF08626">
    <property type="entry name" value="TRAPPC9-Trs120"/>
    <property type="match status" value="1"/>
</dbReference>
<dbReference type="Pfam" id="PF26254">
    <property type="entry name" value="Ig_TRAPPC9-Trs120_1st"/>
    <property type="match status" value="1"/>
</dbReference>
<dbReference type="Proteomes" id="UP000192927">
    <property type="component" value="Unassembled WGS sequence"/>
</dbReference>
<feature type="compositionally biased region" description="Polar residues" evidence="3">
    <location>
        <begin position="277"/>
        <end position="293"/>
    </location>
</feature>
<feature type="domain" description="Trs120/TRAPPC9 N-terminal" evidence="4">
    <location>
        <begin position="5"/>
        <end position="410"/>
    </location>
</feature>
<evidence type="ECO:0000259" key="4">
    <source>
        <dbReference type="Pfam" id="PF08626"/>
    </source>
</evidence>
<feature type="region of interest" description="Disordered" evidence="3">
    <location>
        <begin position="274"/>
        <end position="319"/>
    </location>
</feature>
<evidence type="ECO:0000259" key="8">
    <source>
        <dbReference type="Pfam" id="PF26283"/>
    </source>
</evidence>
<evidence type="ECO:0000256" key="1">
    <source>
        <dbReference type="ARBA" id="ARBA00004555"/>
    </source>
</evidence>
<dbReference type="InterPro" id="IPR058568">
    <property type="entry name" value="Ig_TRAPPC9_Trs120_4th"/>
</dbReference>
<dbReference type="InterPro" id="IPR058567">
    <property type="entry name" value="Ig_TRAPPC9_Trs120_3rd"/>
</dbReference>
<evidence type="ECO:0000259" key="6">
    <source>
        <dbReference type="Pfam" id="PF26254"/>
    </source>
</evidence>
<feature type="domain" description="Trs120/TRAPPC9 third Ig-like" evidence="7">
    <location>
        <begin position="972"/>
        <end position="1179"/>
    </location>
</feature>